<keyword evidence="1 2" id="KW-0396">Initiation factor</keyword>
<dbReference type="InterPro" id="IPR023398">
    <property type="entry name" value="TIF_eIF4e-like"/>
</dbReference>
<gene>
    <name evidence="2" type="ORF">STCU_01650</name>
</gene>
<dbReference type="AlphaFoldDB" id="S9WF08"/>
<protein>
    <submittedName>
        <fullName evidence="2">Translation initiation factor 4E</fullName>
    </submittedName>
</protein>
<proteinExistence type="inferred from homology"/>
<evidence type="ECO:0000313" key="3">
    <source>
        <dbReference type="Proteomes" id="UP000015354"/>
    </source>
</evidence>
<dbReference type="GO" id="GO:0016281">
    <property type="term" value="C:eukaryotic translation initiation factor 4F complex"/>
    <property type="evidence" value="ECO:0007669"/>
    <property type="project" value="TreeGrafter"/>
</dbReference>
<dbReference type="EMBL" id="ATMH01001650">
    <property type="protein sequence ID" value="EPY34320.1"/>
    <property type="molecule type" value="Genomic_DNA"/>
</dbReference>
<comment type="similarity">
    <text evidence="1">Belongs to the eukaryotic initiation factor 4E family.</text>
</comment>
<name>S9WF08_9TRYP</name>
<keyword evidence="1" id="KW-0648">Protein biosynthesis</keyword>
<dbReference type="Pfam" id="PF01652">
    <property type="entry name" value="IF4E"/>
    <property type="match status" value="1"/>
</dbReference>
<dbReference type="GO" id="GO:0003743">
    <property type="term" value="F:translation initiation factor activity"/>
    <property type="evidence" value="ECO:0007669"/>
    <property type="project" value="UniProtKB-KW"/>
</dbReference>
<evidence type="ECO:0000256" key="1">
    <source>
        <dbReference type="RuleBase" id="RU004374"/>
    </source>
</evidence>
<dbReference type="SUPFAM" id="SSF55418">
    <property type="entry name" value="eIF4e-like"/>
    <property type="match status" value="1"/>
</dbReference>
<keyword evidence="1" id="KW-0694">RNA-binding</keyword>
<dbReference type="PANTHER" id="PTHR11960:SF73">
    <property type="entry name" value="TRANSLATION INITIATION FACTOR 4E, PUTATIVE-RELATED"/>
    <property type="match status" value="1"/>
</dbReference>
<accession>S9WF08</accession>
<sequence length="190" mass="21466">MAEQTELHPLNRSWTLWYDSPSTYNASNWELSLIPIMTVKTVEEFFAMLKFLKPMHALRTSSQYHFFQEGVKPMWEDSANAKGGKIIITIESSKNEKLDAHGVEKTELDSTWETTMLSVIGECLESDDLEAEPQIVGAVMAKRKYQNRLAIWVKDAGATEAIESIKNKLKQTITLPEGVTAVFSKHGEKS</sequence>
<dbReference type="Proteomes" id="UP000015354">
    <property type="component" value="Unassembled WGS sequence"/>
</dbReference>
<comment type="caution">
    <text evidence="2">The sequence shown here is derived from an EMBL/GenBank/DDBJ whole genome shotgun (WGS) entry which is preliminary data.</text>
</comment>
<dbReference type="InterPro" id="IPR001040">
    <property type="entry name" value="TIF_eIF_4E"/>
</dbReference>
<reference evidence="2 3" key="1">
    <citation type="journal article" date="2013" name="PLoS ONE">
        <title>Predicting the Proteins of Angomonas deanei, Strigomonas culicis and Their Respective Endosymbionts Reveals New Aspects of the Trypanosomatidae Family.</title>
        <authorList>
            <person name="Motta M.C."/>
            <person name="Martins A.C."/>
            <person name="de Souza S.S."/>
            <person name="Catta-Preta C.M."/>
            <person name="Silva R."/>
            <person name="Klein C.C."/>
            <person name="de Almeida L.G."/>
            <person name="de Lima Cunha O."/>
            <person name="Ciapina L.P."/>
            <person name="Brocchi M."/>
            <person name="Colabardini A.C."/>
            <person name="de Araujo Lima B."/>
            <person name="Machado C.R."/>
            <person name="de Almeida Soares C.M."/>
            <person name="Probst C.M."/>
            <person name="de Menezes C.B."/>
            <person name="Thompson C.E."/>
            <person name="Bartholomeu D.C."/>
            <person name="Gradia D.F."/>
            <person name="Pavoni D.P."/>
            <person name="Grisard E.C."/>
            <person name="Fantinatti-Garboggini F."/>
            <person name="Marchini F.K."/>
            <person name="Rodrigues-Luiz G.F."/>
            <person name="Wagner G."/>
            <person name="Goldman G.H."/>
            <person name="Fietto J.L."/>
            <person name="Elias M.C."/>
            <person name="Goldman M.H."/>
            <person name="Sagot M.F."/>
            <person name="Pereira M."/>
            <person name="Stoco P.H."/>
            <person name="de Mendonca-Neto R.P."/>
            <person name="Teixeira S.M."/>
            <person name="Maciel T.E."/>
            <person name="de Oliveira Mendes T.A."/>
            <person name="Urmenyi T.P."/>
            <person name="de Souza W."/>
            <person name="Schenkman S."/>
            <person name="de Vasconcelos A.T."/>
        </authorList>
    </citation>
    <scope>NUCLEOTIDE SEQUENCE [LARGE SCALE GENOMIC DNA]</scope>
</reference>
<dbReference type="Gene3D" id="3.30.760.10">
    <property type="entry name" value="RNA Cap, Translation Initiation Factor Eif4e"/>
    <property type="match status" value="1"/>
</dbReference>
<keyword evidence="3" id="KW-1185">Reference proteome</keyword>
<dbReference type="PANTHER" id="PTHR11960">
    <property type="entry name" value="EUKARYOTIC TRANSLATION INITIATION FACTOR 4E RELATED"/>
    <property type="match status" value="1"/>
</dbReference>
<dbReference type="OrthoDB" id="590761at2759"/>
<dbReference type="GO" id="GO:0000340">
    <property type="term" value="F:RNA 7-methylguanosine cap binding"/>
    <property type="evidence" value="ECO:0007669"/>
    <property type="project" value="TreeGrafter"/>
</dbReference>
<evidence type="ECO:0000313" key="2">
    <source>
        <dbReference type="EMBL" id="EPY34320.1"/>
    </source>
</evidence>
<organism evidence="2 3">
    <name type="scientific">Strigomonas culicis</name>
    <dbReference type="NCBI Taxonomy" id="28005"/>
    <lineage>
        <taxon>Eukaryota</taxon>
        <taxon>Discoba</taxon>
        <taxon>Euglenozoa</taxon>
        <taxon>Kinetoplastea</taxon>
        <taxon>Metakinetoplastina</taxon>
        <taxon>Trypanosomatida</taxon>
        <taxon>Trypanosomatidae</taxon>
        <taxon>Strigomonadinae</taxon>
        <taxon>Strigomonas</taxon>
    </lineage>
</organism>